<dbReference type="GO" id="GO:0016020">
    <property type="term" value="C:membrane"/>
    <property type="evidence" value="ECO:0007669"/>
    <property type="project" value="UniProtKB-SubCell"/>
</dbReference>
<dbReference type="PROSITE" id="PS50850">
    <property type="entry name" value="MFS"/>
    <property type="match status" value="1"/>
</dbReference>
<comment type="subcellular location">
    <subcellularLocation>
        <location evidence="1">Membrane</location>
        <topology evidence="1">Multi-pass membrane protein</topology>
    </subcellularLocation>
</comment>
<keyword evidence="3 6" id="KW-0812">Transmembrane</keyword>
<evidence type="ECO:0000313" key="8">
    <source>
        <dbReference type="EMBL" id="GFN77303.1"/>
    </source>
</evidence>
<keyword evidence="9" id="KW-1185">Reference proteome</keyword>
<feature type="transmembrane region" description="Helical" evidence="6">
    <location>
        <begin position="85"/>
        <end position="106"/>
    </location>
</feature>
<accession>A0AAV3Y5D4</accession>
<dbReference type="InterPro" id="IPR020846">
    <property type="entry name" value="MFS_dom"/>
</dbReference>
<dbReference type="InterPro" id="IPR036259">
    <property type="entry name" value="MFS_trans_sf"/>
</dbReference>
<feature type="transmembrane region" description="Helical" evidence="6">
    <location>
        <begin position="54"/>
        <end position="73"/>
    </location>
</feature>
<dbReference type="InterPro" id="IPR050930">
    <property type="entry name" value="MFS_Vesicular_Transporter"/>
</dbReference>
<protein>
    <submittedName>
        <fullName evidence="8">MFS-type transporter slc18b1-like</fullName>
    </submittedName>
</protein>
<dbReference type="Gene3D" id="1.20.1250.20">
    <property type="entry name" value="MFS general substrate transporter like domains"/>
    <property type="match status" value="1"/>
</dbReference>
<dbReference type="GO" id="GO:0022857">
    <property type="term" value="F:transmembrane transporter activity"/>
    <property type="evidence" value="ECO:0007669"/>
    <property type="project" value="InterPro"/>
</dbReference>
<keyword evidence="4 6" id="KW-1133">Transmembrane helix</keyword>
<dbReference type="InterPro" id="IPR011701">
    <property type="entry name" value="MFS"/>
</dbReference>
<name>A0AAV3Y5D4_9GAST</name>
<dbReference type="Proteomes" id="UP000735302">
    <property type="component" value="Unassembled WGS sequence"/>
</dbReference>
<evidence type="ECO:0000256" key="1">
    <source>
        <dbReference type="ARBA" id="ARBA00004141"/>
    </source>
</evidence>
<proteinExistence type="predicted"/>
<dbReference type="AlphaFoldDB" id="A0AAV3Y5D4"/>
<evidence type="ECO:0000256" key="5">
    <source>
        <dbReference type="ARBA" id="ARBA00023136"/>
    </source>
</evidence>
<dbReference type="PANTHER" id="PTHR23506">
    <property type="entry name" value="GH10249P"/>
    <property type="match status" value="1"/>
</dbReference>
<sequence length="227" mass="24953">METGKGNILSLFRSPLICVSVFLITIGACAISFIAPTLSLHLLELNLSPMEISLFYMIVPILHALLAPVWGYVSDKWDVQSVQLPLASLFCAIGFLLLGPTPLIPFLPQKKVWLTVLGLVVFGFFFGNTAIPTMKCFFVGTREIGMPENLNTKGLVSGLFYAAFYLGAFIGPTIAGVLMQHFGFEYACTVIAGTFLIGAIVSTAFFMYRRIHRHKMESMESNSADHN</sequence>
<evidence type="ECO:0000259" key="7">
    <source>
        <dbReference type="PROSITE" id="PS50850"/>
    </source>
</evidence>
<evidence type="ECO:0000256" key="4">
    <source>
        <dbReference type="ARBA" id="ARBA00022989"/>
    </source>
</evidence>
<feature type="transmembrane region" description="Helical" evidence="6">
    <location>
        <begin position="112"/>
        <end position="134"/>
    </location>
</feature>
<comment type="caution">
    <text evidence="8">The sequence shown here is derived from an EMBL/GenBank/DDBJ whole genome shotgun (WGS) entry which is preliminary data.</text>
</comment>
<reference evidence="8 9" key="1">
    <citation type="journal article" date="2021" name="Elife">
        <title>Chloroplast acquisition without the gene transfer in kleptoplastic sea slugs, Plakobranchus ocellatus.</title>
        <authorList>
            <person name="Maeda T."/>
            <person name="Takahashi S."/>
            <person name="Yoshida T."/>
            <person name="Shimamura S."/>
            <person name="Takaki Y."/>
            <person name="Nagai Y."/>
            <person name="Toyoda A."/>
            <person name="Suzuki Y."/>
            <person name="Arimoto A."/>
            <person name="Ishii H."/>
            <person name="Satoh N."/>
            <person name="Nishiyama T."/>
            <person name="Hasebe M."/>
            <person name="Maruyama T."/>
            <person name="Minagawa J."/>
            <person name="Obokata J."/>
            <person name="Shigenobu S."/>
        </authorList>
    </citation>
    <scope>NUCLEOTIDE SEQUENCE [LARGE SCALE GENOMIC DNA]</scope>
</reference>
<feature type="domain" description="Major facilitator superfamily (MFS) profile" evidence="7">
    <location>
        <begin position="13"/>
        <end position="227"/>
    </location>
</feature>
<gene>
    <name evidence="8" type="ORF">PoB_000380900</name>
</gene>
<evidence type="ECO:0000256" key="2">
    <source>
        <dbReference type="ARBA" id="ARBA00022448"/>
    </source>
</evidence>
<evidence type="ECO:0000256" key="3">
    <source>
        <dbReference type="ARBA" id="ARBA00022692"/>
    </source>
</evidence>
<dbReference type="PROSITE" id="PS51257">
    <property type="entry name" value="PROKAR_LIPOPROTEIN"/>
    <property type="match status" value="1"/>
</dbReference>
<organism evidence="8 9">
    <name type="scientific">Plakobranchus ocellatus</name>
    <dbReference type="NCBI Taxonomy" id="259542"/>
    <lineage>
        <taxon>Eukaryota</taxon>
        <taxon>Metazoa</taxon>
        <taxon>Spiralia</taxon>
        <taxon>Lophotrochozoa</taxon>
        <taxon>Mollusca</taxon>
        <taxon>Gastropoda</taxon>
        <taxon>Heterobranchia</taxon>
        <taxon>Euthyneura</taxon>
        <taxon>Panpulmonata</taxon>
        <taxon>Sacoglossa</taxon>
        <taxon>Placobranchoidea</taxon>
        <taxon>Plakobranchidae</taxon>
        <taxon>Plakobranchus</taxon>
    </lineage>
</organism>
<dbReference type="PANTHER" id="PTHR23506:SF26">
    <property type="entry name" value="MFS-TYPE TRANSPORTER SLC18B1"/>
    <property type="match status" value="1"/>
</dbReference>
<dbReference type="EMBL" id="BLXT01000468">
    <property type="protein sequence ID" value="GFN77303.1"/>
    <property type="molecule type" value="Genomic_DNA"/>
</dbReference>
<evidence type="ECO:0000313" key="9">
    <source>
        <dbReference type="Proteomes" id="UP000735302"/>
    </source>
</evidence>
<dbReference type="SUPFAM" id="SSF103473">
    <property type="entry name" value="MFS general substrate transporter"/>
    <property type="match status" value="1"/>
</dbReference>
<feature type="transmembrane region" description="Helical" evidence="6">
    <location>
        <begin position="12"/>
        <end position="34"/>
    </location>
</feature>
<keyword evidence="5 6" id="KW-0472">Membrane</keyword>
<dbReference type="Pfam" id="PF07690">
    <property type="entry name" value="MFS_1"/>
    <property type="match status" value="1"/>
</dbReference>
<evidence type="ECO:0000256" key="6">
    <source>
        <dbReference type="SAM" id="Phobius"/>
    </source>
</evidence>
<keyword evidence="2" id="KW-0813">Transport</keyword>
<feature type="transmembrane region" description="Helical" evidence="6">
    <location>
        <begin position="155"/>
        <end position="178"/>
    </location>
</feature>
<feature type="transmembrane region" description="Helical" evidence="6">
    <location>
        <begin position="184"/>
        <end position="208"/>
    </location>
</feature>